<keyword evidence="5 10" id="KW-0808">Transferase</keyword>
<dbReference type="GO" id="GO:0003887">
    <property type="term" value="F:DNA-directed DNA polymerase activity"/>
    <property type="evidence" value="ECO:0007669"/>
    <property type="project" value="UniProtKB-UniRule"/>
</dbReference>
<dbReference type="InterPro" id="IPR022635">
    <property type="entry name" value="DNA_polIII_beta_C"/>
</dbReference>
<evidence type="ECO:0000259" key="13">
    <source>
        <dbReference type="Pfam" id="PF02768"/>
    </source>
</evidence>
<dbReference type="Pfam" id="PF02767">
    <property type="entry name" value="DNA_pol3_beta_2"/>
    <property type="match status" value="1"/>
</dbReference>
<reference evidence="14" key="1">
    <citation type="submission" date="2021-03" db="EMBL/GenBank/DDBJ databases">
        <title>Antimicrobial resistance genes in bacteria isolated from Japanese honey, and their potential for conferring macrolide and lincosamide resistance in the American foulbrood pathogen Paenibacillus larvae.</title>
        <authorList>
            <person name="Okamoto M."/>
            <person name="Kumagai M."/>
            <person name="Kanamori H."/>
            <person name="Takamatsu D."/>
        </authorList>
    </citation>
    <scope>NUCLEOTIDE SEQUENCE</scope>
    <source>
        <strain evidence="14">J43TS3</strain>
    </source>
</reference>
<dbReference type="GO" id="GO:0009360">
    <property type="term" value="C:DNA polymerase III complex"/>
    <property type="evidence" value="ECO:0007669"/>
    <property type="project" value="InterPro"/>
</dbReference>
<evidence type="ECO:0000313" key="15">
    <source>
        <dbReference type="Proteomes" id="UP000676917"/>
    </source>
</evidence>
<dbReference type="RefSeq" id="WP_212922058.1">
    <property type="nucleotide sequence ID" value="NZ_BORP01000008.1"/>
</dbReference>
<evidence type="ECO:0000259" key="11">
    <source>
        <dbReference type="Pfam" id="PF00712"/>
    </source>
</evidence>
<dbReference type="GO" id="GO:0006271">
    <property type="term" value="P:DNA strand elongation involved in DNA replication"/>
    <property type="evidence" value="ECO:0007669"/>
    <property type="project" value="TreeGrafter"/>
</dbReference>
<comment type="caution">
    <text evidence="14">The sequence shown here is derived from an EMBL/GenBank/DDBJ whole genome shotgun (WGS) entry which is preliminary data.</text>
</comment>
<keyword evidence="8 10" id="KW-0239">DNA-directed DNA polymerase</keyword>
<organism evidence="14 15">
    <name type="scientific">Ornithinibacillus bavariensis</name>
    <dbReference type="NCBI Taxonomy" id="545502"/>
    <lineage>
        <taxon>Bacteria</taxon>
        <taxon>Bacillati</taxon>
        <taxon>Bacillota</taxon>
        <taxon>Bacilli</taxon>
        <taxon>Bacillales</taxon>
        <taxon>Bacillaceae</taxon>
        <taxon>Ornithinibacillus</taxon>
    </lineage>
</organism>
<dbReference type="CDD" id="cd00140">
    <property type="entry name" value="beta_clamp"/>
    <property type="match status" value="1"/>
</dbReference>
<dbReference type="GO" id="GO:0008408">
    <property type="term" value="F:3'-5' exonuclease activity"/>
    <property type="evidence" value="ECO:0007669"/>
    <property type="project" value="InterPro"/>
</dbReference>
<name>A0A919X9N2_9BACI</name>
<evidence type="ECO:0000256" key="8">
    <source>
        <dbReference type="ARBA" id="ARBA00022932"/>
    </source>
</evidence>
<dbReference type="SMART" id="SM00480">
    <property type="entry name" value="POL3Bc"/>
    <property type="match status" value="1"/>
</dbReference>
<dbReference type="InterPro" id="IPR046938">
    <property type="entry name" value="DNA_clamp_sf"/>
</dbReference>
<comment type="function">
    <text evidence="10">Confers DNA tethering and processivity to DNA polymerases and other proteins. Acts as a clamp, forming a ring around DNA (a reaction catalyzed by the clamp-loading complex) which diffuses in an ATP-independent manner freely and bidirectionally along dsDNA. Initially characterized for its ability to contact the catalytic subunit of DNA polymerase III (Pol III), a complex, multichain enzyme responsible for most of the replicative synthesis in bacteria; Pol III exhibits 3'-5' exonuclease proofreading activity. The beta chain is required for initiation of replication as well as for processivity of DNA replication.</text>
</comment>
<evidence type="ECO:0000256" key="9">
    <source>
        <dbReference type="ARBA" id="ARBA00023125"/>
    </source>
</evidence>
<evidence type="ECO:0000256" key="2">
    <source>
        <dbReference type="ARBA" id="ARBA00010752"/>
    </source>
</evidence>
<feature type="domain" description="DNA polymerase III beta sliding clamp central" evidence="12">
    <location>
        <begin position="131"/>
        <end position="243"/>
    </location>
</feature>
<dbReference type="PIRSF" id="PIRSF000804">
    <property type="entry name" value="DNA_pol_III_b"/>
    <property type="match status" value="1"/>
</dbReference>
<feature type="domain" description="DNA polymerase III beta sliding clamp C-terminal" evidence="13">
    <location>
        <begin position="247"/>
        <end position="370"/>
    </location>
</feature>
<evidence type="ECO:0000256" key="1">
    <source>
        <dbReference type="ARBA" id="ARBA00004496"/>
    </source>
</evidence>
<dbReference type="Gene3D" id="3.70.10.10">
    <property type="match status" value="1"/>
</dbReference>
<keyword evidence="4 10" id="KW-0963">Cytoplasm</keyword>
<dbReference type="PANTHER" id="PTHR30478">
    <property type="entry name" value="DNA POLYMERASE III SUBUNIT BETA"/>
    <property type="match status" value="1"/>
</dbReference>
<dbReference type="InterPro" id="IPR001001">
    <property type="entry name" value="DNA_polIII_beta"/>
</dbReference>
<accession>A0A919X9N2</accession>
<evidence type="ECO:0000256" key="10">
    <source>
        <dbReference type="PIRNR" id="PIRNR000804"/>
    </source>
</evidence>
<dbReference type="GO" id="GO:0003677">
    <property type="term" value="F:DNA binding"/>
    <property type="evidence" value="ECO:0007669"/>
    <property type="project" value="UniProtKB-UniRule"/>
</dbReference>
<evidence type="ECO:0000256" key="3">
    <source>
        <dbReference type="ARBA" id="ARBA00021035"/>
    </source>
</evidence>
<comment type="similarity">
    <text evidence="2 10">Belongs to the beta sliding clamp family.</text>
</comment>
<evidence type="ECO:0000256" key="5">
    <source>
        <dbReference type="ARBA" id="ARBA00022679"/>
    </source>
</evidence>
<comment type="subcellular location">
    <subcellularLocation>
        <location evidence="1 10">Cytoplasm</location>
    </subcellularLocation>
</comment>
<dbReference type="SUPFAM" id="SSF55979">
    <property type="entry name" value="DNA clamp"/>
    <property type="match status" value="3"/>
</dbReference>
<evidence type="ECO:0000313" key="14">
    <source>
        <dbReference type="EMBL" id="GIO28596.1"/>
    </source>
</evidence>
<dbReference type="AlphaFoldDB" id="A0A919X9N2"/>
<dbReference type="Proteomes" id="UP000676917">
    <property type="component" value="Unassembled WGS sequence"/>
</dbReference>
<dbReference type="InterPro" id="IPR022634">
    <property type="entry name" value="DNA_polIII_beta_N"/>
</dbReference>
<dbReference type="NCBIfam" id="TIGR00663">
    <property type="entry name" value="dnan"/>
    <property type="match status" value="1"/>
</dbReference>
<dbReference type="PANTHER" id="PTHR30478:SF0">
    <property type="entry name" value="BETA SLIDING CLAMP"/>
    <property type="match status" value="1"/>
</dbReference>
<comment type="subunit">
    <text evidence="10">Forms a ring-shaped head-to-tail homodimer around DNA.</text>
</comment>
<dbReference type="InterPro" id="IPR022637">
    <property type="entry name" value="DNA_polIII_beta_cen"/>
</dbReference>
<dbReference type="Pfam" id="PF02768">
    <property type="entry name" value="DNA_pol3_beta_3"/>
    <property type="match status" value="1"/>
</dbReference>
<protein>
    <recommendedName>
        <fullName evidence="3 10">Beta sliding clamp</fullName>
    </recommendedName>
</protein>
<gene>
    <name evidence="14" type="ORF">J43TS3_32070</name>
</gene>
<keyword evidence="15" id="KW-1185">Reference proteome</keyword>
<dbReference type="GO" id="GO:0005737">
    <property type="term" value="C:cytoplasm"/>
    <property type="evidence" value="ECO:0007669"/>
    <property type="project" value="UniProtKB-SubCell"/>
</dbReference>
<feature type="domain" description="DNA polymerase III beta sliding clamp N-terminal" evidence="11">
    <location>
        <begin position="1"/>
        <end position="122"/>
    </location>
</feature>
<sequence length="371" mass="40995">MEFIINQAEWSKAVSEVSRAVSGKATNPILTGIKIEAKQNSLNLVGSNNDMVIEKLISTSEKLEIIHTGSIVVSAKHLNELIKKLPNDMHVMLEDNLSVKIKSNEIITTLSGFDAGEYPVLPEIDHSDGFQLTSEELKNIVKHTVFATSKNETKPVLTGVHFTLQNNSLICVATNSQRLSFIKHSLHTDLNESFILPSITLSEVGKLYNGYSSEIDVFIKKSTIVFKSSNLAVYSKLIDGKYPSTSSLIPEESKTTLIVNTKDLLNAIYRASIFASESRNNNVKIQLYDDSKIIVSSNSSSIGQIEETMKVKHVSGDKELSITFDGNYMKDALVIIDQEEIMLCFNGSFKPIVLIPRGKTSNIQLISPVRA</sequence>
<evidence type="ECO:0000259" key="12">
    <source>
        <dbReference type="Pfam" id="PF02767"/>
    </source>
</evidence>
<evidence type="ECO:0000256" key="6">
    <source>
        <dbReference type="ARBA" id="ARBA00022695"/>
    </source>
</evidence>
<keyword evidence="6 10" id="KW-0548">Nucleotidyltransferase</keyword>
<keyword evidence="7 10" id="KW-0235">DNA replication</keyword>
<keyword evidence="9" id="KW-0238">DNA-binding</keyword>
<dbReference type="EMBL" id="BORP01000008">
    <property type="protein sequence ID" value="GIO28596.1"/>
    <property type="molecule type" value="Genomic_DNA"/>
</dbReference>
<dbReference type="Gene3D" id="3.10.150.10">
    <property type="entry name" value="DNA Polymerase III, subunit A, domain 2"/>
    <property type="match status" value="1"/>
</dbReference>
<evidence type="ECO:0000256" key="4">
    <source>
        <dbReference type="ARBA" id="ARBA00022490"/>
    </source>
</evidence>
<proteinExistence type="inferred from homology"/>
<dbReference type="Pfam" id="PF00712">
    <property type="entry name" value="DNA_pol3_beta"/>
    <property type="match status" value="1"/>
</dbReference>
<evidence type="ECO:0000256" key="7">
    <source>
        <dbReference type="ARBA" id="ARBA00022705"/>
    </source>
</evidence>